<keyword evidence="2" id="KW-1185">Reference proteome</keyword>
<dbReference type="EMBL" id="CP133623">
    <property type="protein sequence ID" value="WMV59299.1"/>
    <property type="molecule type" value="Genomic_DNA"/>
</dbReference>
<name>A0AAF1A3Q1_SOLVR</name>
<accession>A0AAF1A3Q1</accession>
<dbReference type="AlphaFoldDB" id="A0AAF1A3Q1"/>
<reference evidence="1" key="1">
    <citation type="submission" date="2023-08" db="EMBL/GenBank/DDBJ databases">
        <title>A de novo genome assembly of Solanum verrucosum Schlechtendal, a Mexican diploid species geographically isolated from the other diploid A-genome species in potato relatives.</title>
        <authorList>
            <person name="Hosaka K."/>
        </authorList>
    </citation>
    <scope>NUCLEOTIDE SEQUENCE</scope>
    <source>
        <tissue evidence="1">Young leaves</tissue>
    </source>
</reference>
<proteinExistence type="predicted"/>
<dbReference type="InterPro" id="IPR004252">
    <property type="entry name" value="Probable_transposase_24"/>
</dbReference>
<organism evidence="1 2">
    <name type="scientific">Solanum verrucosum</name>
    <dbReference type="NCBI Taxonomy" id="315347"/>
    <lineage>
        <taxon>Eukaryota</taxon>
        <taxon>Viridiplantae</taxon>
        <taxon>Streptophyta</taxon>
        <taxon>Embryophyta</taxon>
        <taxon>Tracheophyta</taxon>
        <taxon>Spermatophyta</taxon>
        <taxon>Magnoliopsida</taxon>
        <taxon>eudicotyledons</taxon>
        <taxon>Gunneridae</taxon>
        <taxon>Pentapetalae</taxon>
        <taxon>asterids</taxon>
        <taxon>lamiids</taxon>
        <taxon>Solanales</taxon>
        <taxon>Solanaceae</taxon>
        <taxon>Solanoideae</taxon>
        <taxon>Solaneae</taxon>
        <taxon>Solanum</taxon>
    </lineage>
</organism>
<sequence>MIEPDGSLWYPAKDATRALKDFTMCTWKPKFNMVIATTFKRRAFTRLSSWLKKARDTDQCTDWMLPHVMDGLRQYWNTYKFKAMSEQAKKARDSLNGGSLHTGGAKSIGTITREMISSNSNF</sequence>
<evidence type="ECO:0000313" key="2">
    <source>
        <dbReference type="Proteomes" id="UP001234989"/>
    </source>
</evidence>
<evidence type="ECO:0000313" key="1">
    <source>
        <dbReference type="EMBL" id="WMV59299.1"/>
    </source>
</evidence>
<gene>
    <name evidence="1" type="ORF">MTR67_052684</name>
</gene>
<protein>
    <submittedName>
        <fullName evidence="1">Uncharacterized protein</fullName>
    </submittedName>
</protein>
<dbReference type="Proteomes" id="UP001234989">
    <property type="component" value="Chromosome 12"/>
</dbReference>
<dbReference type="Pfam" id="PF03004">
    <property type="entry name" value="Transposase_24"/>
    <property type="match status" value="1"/>
</dbReference>